<comment type="subcellular location">
    <subcellularLocation>
        <location evidence="1">Membrane</location>
        <topology evidence="1">Multi-pass membrane protein</topology>
    </subcellularLocation>
</comment>
<dbReference type="Proteomes" id="UP001447188">
    <property type="component" value="Unassembled WGS sequence"/>
</dbReference>
<dbReference type="InterPro" id="IPR053017">
    <property type="entry name" value="Mito_Cit/Oxoglu_Carrier"/>
</dbReference>
<evidence type="ECO:0000256" key="3">
    <source>
        <dbReference type="ARBA" id="ARBA00022792"/>
    </source>
</evidence>
<evidence type="ECO:0000256" key="4">
    <source>
        <dbReference type="ARBA" id="ARBA00022989"/>
    </source>
</evidence>
<accession>A0ABR3GF93</accession>
<evidence type="ECO:0000256" key="6">
    <source>
        <dbReference type="PROSITE-ProRule" id="PRU00282"/>
    </source>
</evidence>
<dbReference type="SUPFAM" id="SSF103506">
    <property type="entry name" value="Mitochondrial carrier"/>
    <property type="match status" value="1"/>
</dbReference>
<protein>
    <submittedName>
        <fullName evidence="8">Mitochondrial DNA replication protein yhm2</fullName>
    </submittedName>
</protein>
<keyword evidence="7" id="KW-0813">Transport</keyword>
<comment type="similarity">
    <text evidence="7">Belongs to the mitochondrial carrier (TC 2.A.29) family.</text>
</comment>
<dbReference type="PROSITE" id="PS50920">
    <property type="entry name" value="SOLCAR"/>
    <property type="match status" value="1"/>
</dbReference>
<evidence type="ECO:0000256" key="5">
    <source>
        <dbReference type="ARBA" id="ARBA00023136"/>
    </source>
</evidence>
<comment type="caution">
    <text evidence="8">The sequence shown here is derived from an EMBL/GenBank/DDBJ whole genome shotgun (WGS) entry which is preliminary data.</text>
</comment>
<evidence type="ECO:0000256" key="7">
    <source>
        <dbReference type="RuleBase" id="RU000488"/>
    </source>
</evidence>
<dbReference type="PANTHER" id="PTHR46982">
    <property type="entry name" value="CITRATE/OXOGLUTARATE CARRIER PROTEIN"/>
    <property type="match status" value="1"/>
</dbReference>
<dbReference type="InterPro" id="IPR023395">
    <property type="entry name" value="MCP_dom_sf"/>
</dbReference>
<name>A0ABR3GF93_9PEZI</name>
<organism evidence="8 9">
    <name type="scientific">Discina gigas</name>
    <dbReference type="NCBI Taxonomy" id="1032678"/>
    <lineage>
        <taxon>Eukaryota</taxon>
        <taxon>Fungi</taxon>
        <taxon>Dikarya</taxon>
        <taxon>Ascomycota</taxon>
        <taxon>Pezizomycotina</taxon>
        <taxon>Pezizomycetes</taxon>
        <taxon>Pezizales</taxon>
        <taxon>Discinaceae</taxon>
        <taxon>Discina</taxon>
    </lineage>
</organism>
<keyword evidence="4" id="KW-1133">Transmembrane helix</keyword>
<dbReference type="PANTHER" id="PTHR46982:SF1">
    <property type="entry name" value="CITRATE_OXOGLUTARATE CARRIER PROTEIN"/>
    <property type="match status" value="1"/>
</dbReference>
<evidence type="ECO:0000256" key="2">
    <source>
        <dbReference type="ARBA" id="ARBA00022692"/>
    </source>
</evidence>
<sequence length="311" mass="32963">MSIATQAPVGKKPVSFSNLLLGAGLNMFEVTTLGQPLEVVKTQMAANRGDSIGSAFRTTWGRGGVFGCALSSPSSRHAWIEASTKGAVLLFVSSEAEYHARTFGAGNFTAGITGGVIGGVAQAYATMGFCTCMKTVEITRHKQAATGVVPQSTFGVFADIYRKDGIAGINRGVNAVAIRQMTNWGSRFGLSRLAEQAIKNMTGKGENDRLAVWEKILASALGGGLSAWNQPIEVIRVEMQSKKEDPNRPKSLTVAKAAKYIYQNNGMKGLYRGVTPRIGLGVWQTVCMVGLGDMAKEAVAKLTGEVPTGKH</sequence>
<evidence type="ECO:0000256" key="1">
    <source>
        <dbReference type="ARBA" id="ARBA00004141"/>
    </source>
</evidence>
<dbReference type="EMBL" id="JBBBZM010000094">
    <property type="protein sequence ID" value="KAL0634463.1"/>
    <property type="molecule type" value="Genomic_DNA"/>
</dbReference>
<reference evidence="8 9" key="1">
    <citation type="submission" date="2024-02" db="EMBL/GenBank/DDBJ databases">
        <title>Discinaceae phylogenomics.</title>
        <authorList>
            <person name="Dirks A.C."/>
            <person name="James T.Y."/>
        </authorList>
    </citation>
    <scope>NUCLEOTIDE SEQUENCE [LARGE SCALE GENOMIC DNA]</scope>
    <source>
        <strain evidence="8 9">ACD0624</strain>
    </source>
</reference>
<dbReference type="Pfam" id="PF00153">
    <property type="entry name" value="Mito_carr"/>
    <property type="match status" value="2"/>
</dbReference>
<keyword evidence="9" id="KW-1185">Reference proteome</keyword>
<keyword evidence="3" id="KW-0999">Mitochondrion inner membrane</keyword>
<keyword evidence="5 6" id="KW-0472">Membrane</keyword>
<keyword evidence="3" id="KW-0496">Mitochondrion</keyword>
<evidence type="ECO:0000313" key="9">
    <source>
        <dbReference type="Proteomes" id="UP001447188"/>
    </source>
</evidence>
<keyword evidence="2 6" id="KW-0812">Transmembrane</keyword>
<dbReference type="Gene3D" id="1.50.40.10">
    <property type="entry name" value="Mitochondrial carrier domain"/>
    <property type="match status" value="1"/>
</dbReference>
<gene>
    <name evidence="8" type="primary">YHM2</name>
    <name evidence="8" type="ORF">Q9L58_006634</name>
</gene>
<dbReference type="InterPro" id="IPR018108">
    <property type="entry name" value="MCP_transmembrane"/>
</dbReference>
<evidence type="ECO:0000313" key="8">
    <source>
        <dbReference type="EMBL" id="KAL0634463.1"/>
    </source>
</evidence>
<feature type="repeat" description="Solcar" evidence="6">
    <location>
        <begin position="214"/>
        <end position="298"/>
    </location>
</feature>
<proteinExistence type="inferred from homology"/>